<evidence type="ECO:0000256" key="1">
    <source>
        <dbReference type="ARBA" id="ARBA00001966"/>
    </source>
</evidence>
<feature type="region of interest" description="Disordered" evidence="6">
    <location>
        <begin position="305"/>
        <end position="344"/>
    </location>
</feature>
<protein>
    <recommendedName>
        <fullName evidence="7">Radical SAM core domain-containing protein</fullName>
    </recommendedName>
</protein>
<evidence type="ECO:0000256" key="4">
    <source>
        <dbReference type="ARBA" id="ARBA00023004"/>
    </source>
</evidence>
<dbReference type="GO" id="GO:0003824">
    <property type="term" value="F:catalytic activity"/>
    <property type="evidence" value="ECO:0007669"/>
    <property type="project" value="InterPro"/>
</dbReference>
<dbReference type="InterPro" id="IPR007197">
    <property type="entry name" value="rSAM"/>
</dbReference>
<dbReference type="CDD" id="cd01335">
    <property type="entry name" value="Radical_SAM"/>
    <property type="match status" value="1"/>
</dbReference>
<dbReference type="PANTHER" id="PTHR43409">
    <property type="entry name" value="ANAEROBIC MAGNESIUM-PROTOPORPHYRIN IX MONOMETHYL ESTER CYCLASE-RELATED"/>
    <property type="match status" value="1"/>
</dbReference>
<sequence length="344" mass="40002">GSQLNIMTTRGCPFECTFCVNSFRNSLYTGETYLRQRSVNNVIEGITDILKTYKFKSLRFHDDVFAFNVKWLREFRDAYRKHVNLPFHCYVTPSTAKDEILRLLSESGCTKISMGVQSGSEAIRTKLLHRKHTDEDMIIAAQTIKKYGMKLSAEYIFGFPEETPEDMWKSLDLNDKLDANYTPSFIFYPYPKTELAEYCLEKGYLTAENYKQVKQGHGSYHTTGWLSLPYMDEVQKFAKVLPVYTVVPKFLRPLIRKILKLKYGFIHKLLAVIAIPMIDPQEFMIRVKEMPRMFFATRRALKDDNWKKTPRKDNARNIKPLHGYQDGNDEKQPLTGASKLHAAE</sequence>
<feature type="domain" description="Radical SAM core" evidence="7">
    <location>
        <begin position="1"/>
        <end position="221"/>
    </location>
</feature>
<dbReference type="InterPro" id="IPR023404">
    <property type="entry name" value="rSAM_horseshoe"/>
</dbReference>
<dbReference type="PROSITE" id="PS51918">
    <property type="entry name" value="RADICAL_SAM"/>
    <property type="match status" value="1"/>
</dbReference>
<dbReference type="InterPro" id="IPR051198">
    <property type="entry name" value="BchE-like"/>
</dbReference>
<gene>
    <name evidence="8" type="ORF">METZ01_LOCUS324827</name>
</gene>
<keyword evidence="5" id="KW-0411">Iron-sulfur</keyword>
<dbReference type="InterPro" id="IPR058240">
    <property type="entry name" value="rSAM_sf"/>
</dbReference>
<dbReference type="AlphaFoldDB" id="A0A382PEZ6"/>
<organism evidence="8">
    <name type="scientific">marine metagenome</name>
    <dbReference type="NCBI Taxonomy" id="408172"/>
    <lineage>
        <taxon>unclassified sequences</taxon>
        <taxon>metagenomes</taxon>
        <taxon>ecological metagenomes</taxon>
    </lineage>
</organism>
<keyword evidence="2" id="KW-0949">S-adenosyl-L-methionine</keyword>
<dbReference type="SUPFAM" id="SSF102114">
    <property type="entry name" value="Radical SAM enzymes"/>
    <property type="match status" value="1"/>
</dbReference>
<evidence type="ECO:0000313" key="8">
    <source>
        <dbReference type="EMBL" id="SVC71973.1"/>
    </source>
</evidence>
<dbReference type="GO" id="GO:0046872">
    <property type="term" value="F:metal ion binding"/>
    <property type="evidence" value="ECO:0007669"/>
    <property type="project" value="UniProtKB-KW"/>
</dbReference>
<reference evidence="8" key="1">
    <citation type="submission" date="2018-05" db="EMBL/GenBank/DDBJ databases">
        <authorList>
            <person name="Lanie J.A."/>
            <person name="Ng W.-L."/>
            <person name="Kazmierczak K.M."/>
            <person name="Andrzejewski T.M."/>
            <person name="Davidsen T.M."/>
            <person name="Wayne K.J."/>
            <person name="Tettelin H."/>
            <person name="Glass J.I."/>
            <person name="Rusch D."/>
            <person name="Podicherti R."/>
            <person name="Tsui H.-C.T."/>
            <person name="Winkler M.E."/>
        </authorList>
    </citation>
    <scope>NUCLEOTIDE SEQUENCE</scope>
</reference>
<keyword evidence="4" id="KW-0408">Iron</keyword>
<name>A0A382PEZ6_9ZZZZ</name>
<evidence type="ECO:0000256" key="5">
    <source>
        <dbReference type="ARBA" id="ARBA00023014"/>
    </source>
</evidence>
<dbReference type="SFLD" id="SFLDS00029">
    <property type="entry name" value="Radical_SAM"/>
    <property type="match status" value="1"/>
</dbReference>
<evidence type="ECO:0000256" key="6">
    <source>
        <dbReference type="SAM" id="MobiDB-lite"/>
    </source>
</evidence>
<feature type="compositionally biased region" description="Basic and acidic residues" evidence="6">
    <location>
        <begin position="305"/>
        <end position="316"/>
    </location>
</feature>
<dbReference type="InterPro" id="IPR006638">
    <property type="entry name" value="Elp3/MiaA/NifB-like_rSAM"/>
</dbReference>
<accession>A0A382PEZ6</accession>
<dbReference type="EMBL" id="UINC01106952">
    <property type="protein sequence ID" value="SVC71973.1"/>
    <property type="molecule type" value="Genomic_DNA"/>
</dbReference>
<proteinExistence type="predicted"/>
<comment type="cofactor">
    <cofactor evidence="1">
        <name>[4Fe-4S] cluster</name>
        <dbReference type="ChEBI" id="CHEBI:49883"/>
    </cofactor>
</comment>
<feature type="non-terminal residue" evidence="8">
    <location>
        <position position="344"/>
    </location>
</feature>
<keyword evidence="3" id="KW-0479">Metal-binding</keyword>
<evidence type="ECO:0000256" key="3">
    <source>
        <dbReference type="ARBA" id="ARBA00022723"/>
    </source>
</evidence>
<dbReference type="Gene3D" id="3.80.30.20">
    <property type="entry name" value="tm_1862 like domain"/>
    <property type="match status" value="1"/>
</dbReference>
<dbReference type="SFLD" id="SFLDG01082">
    <property type="entry name" value="B12-binding_domain_containing"/>
    <property type="match status" value="1"/>
</dbReference>
<dbReference type="SMART" id="SM00729">
    <property type="entry name" value="Elp3"/>
    <property type="match status" value="1"/>
</dbReference>
<evidence type="ECO:0000256" key="2">
    <source>
        <dbReference type="ARBA" id="ARBA00022691"/>
    </source>
</evidence>
<feature type="non-terminal residue" evidence="8">
    <location>
        <position position="1"/>
    </location>
</feature>
<dbReference type="Pfam" id="PF04055">
    <property type="entry name" value="Radical_SAM"/>
    <property type="match status" value="1"/>
</dbReference>
<dbReference type="GO" id="GO:0051536">
    <property type="term" value="F:iron-sulfur cluster binding"/>
    <property type="evidence" value="ECO:0007669"/>
    <property type="project" value="UniProtKB-KW"/>
</dbReference>
<evidence type="ECO:0000259" key="7">
    <source>
        <dbReference type="PROSITE" id="PS51918"/>
    </source>
</evidence>